<dbReference type="GO" id="GO:0005096">
    <property type="term" value="F:GTPase activator activity"/>
    <property type="evidence" value="ECO:0007669"/>
    <property type="project" value="TreeGrafter"/>
</dbReference>
<reference evidence="3" key="2">
    <citation type="submission" date="2021-08" db="EMBL/GenBank/DDBJ databases">
        <authorList>
            <person name="Gostincar C."/>
            <person name="Sun X."/>
            <person name="Song Z."/>
            <person name="Gunde-Cimerman N."/>
        </authorList>
    </citation>
    <scope>NUCLEOTIDE SEQUENCE</scope>
    <source>
        <strain evidence="3">EXF-9911</strain>
    </source>
</reference>
<feature type="compositionally biased region" description="Basic and acidic residues" evidence="1">
    <location>
        <begin position="516"/>
        <end position="527"/>
    </location>
</feature>
<feature type="compositionally biased region" description="Polar residues" evidence="1">
    <location>
        <begin position="338"/>
        <end position="351"/>
    </location>
</feature>
<dbReference type="Proteomes" id="UP000779574">
    <property type="component" value="Unassembled WGS sequence"/>
</dbReference>
<dbReference type="InterPro" id="IPR035969">
    <property type="entry name" value="Rab-GAP_TBC_sf"/>
</dbReference>
<name>A0A9P8J0F5_AURME</name>
<dbReference type="OrthoDB" id="294251at2759"/>
<feature type="compositionally biased region" description="Basic residues" evidence="1">
    <location>
        <begin position="787"/>
        <end position="805"/>
    </location>
</feature>
<dbReference type="SMART" id="SM00164">
    <property type="entry name" value="TBC"/>
    <property type="match status" value="1"/>
</dbReference>
<organism evidence="3 4">
    <name type="scientific">Aureobasidium melanogenum</name>
    <name type="common">Aureobasidium pullulans var. melanogenum</name>
    <dbReference type="NCBI Taxonomy" id="46634"/>
    <lineage>
        <taxon>Eukaryota</taxon>
        <taxon>Fungi</taxon>
        <taxon>Dikarya</taxon>
        <taxon>Ascomycota</taxon>
        <taxon>Pezizomycotina</taxon>
        <taxon>Dothideomycetes</taxon>
        <taxon>Dothideomycetidae</taxon>
        <taxon>Dothideales</taxon>
        <taxon>Saccotheciaceae</taxon>
        <taxon>Aureobasidium</taxon>
    </lineage>
</organism>
<feature type="region of interest" description="Disordered" evidence="1">
    <location>
        <begin position="102"/>
        <end position="153"/>
    </location>
</feature>
<feature type="region of interest" description="Disordered" evidence="1">
    <location>
        <begin position="516"/>
        <end position="543"/>
    </location>
</feature>
<dbReference type="PANTHER" id="PTHR47219:SF20">
    <property type="entry name" value="TBC1 DOMAIN FAMILY MEMBER 2B"/>
    <property type="match status" value="1"/>
</dbReference>
<accession>A0A9P8J0F5</accession>
<feature type="region of interest" description="Disordered" evidence="1">
    <location>
        <begin position="282"/>
        <end position="376"/>
    </location>
</feature>
<feature type="compositionally biased region" description="Gly residues" evidence="1">
    <location>
        <begin position="771"/>
        <end position="781"/>
    </location>
</feature>
<dbReference type="Gene3D" id="1.10.8.270">
    <property type="entry name" value="putative rabgap domain of human tbc1 domain family member 14 like domains"/>
    <property type="match status" value="1"/>
</dbReference>
<sequence>MAPTASINAVLANQHYHAQQQQQQQRQQQQNTPDSPVSPSQPTTPQFSWPRRVRSPEPHLPLRKASPERLRQRMPSLPTTKTRQKPANLFITTDAGKEALSPATVGSVAPPHSSRVNVKSNNWWENTDDEKSPARQRNFSNVEARSRPRELSMADATLKRQGSWPLKDNSPVSMAVPEMDRNETRTSYRSQMTSTSSHMGSTSGTARSSIATADSSVSDCVKIDCVDDEDDADDNMSRYEDDLLDMYIAGFGTPVNLSVDLRESMRKSMRLSMANSRTNSFLHAPKSSVDTLGVRPGTSPSGSEVAAGSHRRSHSAGMVDRKSILADANLTPFDRNNKPTLSHSRTSTQILSGRDLPSEPLSAPPPTVEPSPVLSPIIGSPVSSSIPLPPSKPVPRDRYGFKKTSLHIAVEDYDAWEKEYNIHLERRRNKWNILMRQFGYTTENPTRFPTKSEKIKRYVRKGIPPDWRGAAWFWYAGGPKKLGEDPGLYWNLLNKVNQGALSDNDREHIERDLNRTFPDNDRFKPDNRPTTSEQSRGIGETENETSMIKALRRVLQAFAVHNPSIGYCQSLNFIAGLLLLFLNEDEEKAFILLNVVTTEHLPGTHGVALEGANIDIAVLMTSIKESLPAIWAKLDDKPGTPGAGGVPRLPTVSLATTAWFMSLFVGTLPIECVLRVWDCLFFEGSKTLFRVALAIFKSSEQTIKAVSDPMEIFQLVQSLPRGMLDANALMETCFRKRGGFGGLSQDVVEKRREEGRVATRNGRTLTVSEGSGRGRLGGDNGDAGRRSFMRAKSKTRFSRRQTKGS</sequence>
<dbReference type="AlphaFoldDB" id="A0A9P8J0F5"/>
<feature type="non-terminal residue" evidence="3">
    <location>
        <position position="805"/>
    </location>
</feature>
<dbReference type="GO" id="GO:0031267">
    <property type="term" value="F:small GTPase binding"/>
    <property type="evidence" value="ECO:0007669"/>
    <property type="project" value="TreeGrafter"/>
</dbReference>
<comment type="caution">
    <text evidence="3">The sequence shown here is derived from an EMBL/GenBank/DDBJ whole genome shotgun (WGS) entry which is preliminary data.</text>
</comment>
<dbReference type="InterPro" id="IPR050302">
    <property type="entry name" value="Rab_GAP_TBC_domain"/>
</dbReference>
<feature type="region of interest" description="Disordered" evidence="1">
    <location>
        <begin position="765"/>
        <end position="805"/>
    </location>
</feature>
<dbReference type="PANTHER" id="PTHR47219">
    <property type="entry name" value="RAB GTPASE-ACTIVATING PROTEIN 1-LIKE"/>
    <property type="match status" value="1"/>
</dbReference>
<dbReference type="InterPro" id="IPR000195">
    <property type="entry name" value="Rab-GAP-TBC_dom"/>
</dbReference>
<feature type="region of interest" description="Disordered" evidence="1">
    <location>
        <begin position="1"/>
        <end position="87"/>
    </location>
</feature>
<feature type="region of interest" description="Disordered" evidence="1">
    <location>
        <begin position="179"/>
        <end position="213"/>
    </location>
</feature>
<evidence type="ECO:0000313" key="3">
    <source>
        <dbReference type="EMBL" id="KAG9672587.1"/>
    </source>
</evidence>
<dbReference type="Gene3D" id="1.10.472.80">
    <property type="entry name" value="Ypt/Rab-GAP domain of gyp1p, domain 3"/>
    <property type="match status" value="1"/>
</dbReference>
<feature type="compositionally biased region" description="Low complexity" evidence="1">
    <location>
        <begin position="190"/>
        <end position="205"/>
    </location>
</feature>
<feature type="domain" description="Rab-GAP TBC" evidence="2">
    <location>
        <begin position="462"/>
        <end position="684"/>
    </location>
</feature>
<dbReference type="PROSITE" id="PS50086">
    <property type="entry name" value="TBC_RABGAP"/>
    <property type="match status" value="1"/>
</dbReference>
<reference evidence="3" key="1">
    <citation type="journal article" date="2021" name="J Fungi (Basel)">
        <title>Virulence traits and population genomics of the black yeast Aureobasidium melanogenum.</title>
        <authorList>
            <person name="Cernosa A."/>
            <person name="Sun X."/>
            <person name="Gostincar C."/>
            <person name="Fang C."/>
            <person name="Gunde-Cimerman N."/>
            <person name="Song Z."/>
        </authorList>
    </citation>
    <scope>NUCLEOTIDE SEQUENCE</scope>
    <source>
        <strain evidence="3">EXF-9911</strain>
    </source>
</reference>
<dbReference type="Pfam" id="PF00566">
    <property type="entry name" value="RabGAP-TBC"/>
    <property type="match status" value="1"/>
</dbReference>
<evidence type="ECO:0000313" key="4">
    <source>
        <dbReference type="Proteomes" id="UP000779574"/>
    </source>
</evidence>
<feature type="compositionally biased region" description="Low complexity" evidence="1">
    <location>
        <begin position="19"/>
        <end position="50"/>
    </location>
</feature>
<dbReference type="EMBL" id="JAHFXF010001220">
    <property type="protein sequence ID" value="KAG9672587.1"/>
    <property type="molecule type" value="Genomic_DNA"/>
</dbReference>
<feature type="compositionally biased region" description="Polar residues" evidence="1">
    <location>
        <begin position="114"/>
        <end position="125"/>
    </location>
</feature>
<evidence type="ECO:0000259" key="2">
    <source>
        <dbReference type="PROSITE" id="PS50086"/>
    </source>
</evidence>
<evidence type="ECO:0000256" key="1">
    <source>
        <dbReference type="SAM" id="MobiDB-lite"/>
    </source>
</evidence>
<gene>
    <name evidence="3" type="ORF">KCU76_g16677</name>
</gene>
<proteinExistence type="predicted"/>
<dbReference type="SUPFAM" id="SSF47923">
    <property type="entry name" value="Ypt/Rab-GAP domain of gyp1p"/>
    <property type="match status" value="2"/>
</dbReference>
<protein>
    <submittedName>
        <fullName evidence="3">RabGAP/TBC</fullName>
    </submittedName>
</protein>